<evidence type="ECO:0000259" key="1">
    <source>
        <dbReference type="SMART" id="SM00481"/>
    </source>
</evidence>
<dbReference type="GO" id="GO:0035312">
    <property type="term" value="F:5'-3' DNA exonuclease activity"/>
    <property type="evidence" value="ECO:0007669"/>
    <property type="project" value="TreeGrafter"/>
</dbReference>
<dbReference type="InterPro" id="IPR003141">
    <property type="entry name" value="Pol/His_phosphatase_N"/>
</dbReference>
<dbReference type="KEGG" id="ips:CfP315_0156"/>
<dbReference type="GO" id="GO:0004534">
    <property type="term" value="F:5'-3' RNA exonuclease activity"/>
    <property type="evidence" value="ECO:0007669"/>
    <property type="project" value="TreeGrafter"/>
</dbReference>
<dbReference type="Proteomes" id="UP001337580">
    <property type="component" value="Chromosome"/>
</dbReference>
<reference evidence="2" key="1">
    <citation type="journal article" date="2023" name="ISME J.">
        <title>Emergence of putative energy parasites within Clostridia revealed by genome analysis of a novel endosymbiotic clade.</title>
        <authorList>
            <person name="Takahashi K."/>
            <person name="Kuwahara H."/>
            <person name="Horikawa Y."/>
            <person name="Izawa K."/>
            <person name="Kato D."/>
            <person name="Inagaki T."/>
            <person name="Yuki M."/>
            <person name="Ohkuma M."/>
            <person name="Hongoh Y."/>
        </authorList>
    </citation>
    <scope>NUCLEOTIDE SEQUENCE</scope>
    <source>
        <strain evidence="2">CfP3-15</strain>
    </source>
</reference>
<dbReference type="InterPro" id="IPR016195">
    <property type="entry name" value="Pol/histidinol_Pase-like"/>
</dbReference>
<dbReference type="PANTHER" id="PTHR42924">
    <property type="entry name" value="EXONUCLEASE"/>
    <property type="match status" value="1"/>
</dbReference>
<name>A0AA48KWS8_9FIRM</name>
<feature type="domain" description="Polymerase/histidinol phosphatase N-terminal" evidence="1">
    <location>
        <begin position="3"/>
        <end position="68"/>
    </location>
</feature>
<dbReference type="InterPro" id="IPR004013">
    <property type="entry name" value="PHP_dom"/>
</dbReference>
<dbReference type="CDD" id="cd07438">
    <property type="entry name" value="PHP_HisPPase_AMP"/>
    <property type="match status" value="1"/>
</dbReference>
<accession>A0AA48KWS8</accession>
<protein>
    <submittedName>
        <fullName evidence="2">PHP domain-containing protein</fullName>
    </submittedName>
</protein>
<organism evidence="2">
    <name type="scientific">Candidatus Improbicoccus pseudotrichonymphae</name>
    <dbReference type="NCBI Taxonomy" id="3033792"/>
    <lineage>
        <taxon>Bacteria</taxon>
        <taxon>Bacillati</taxon>
        <taxon>Bacillota</taxon>
        <taxon>Clostridia</taxon>
        <taxon>Candidatus Improbicoccus</taxon>
    </lineage>
</organism>
<dbReference type="AlphaFoldDB" id="A0AA48KWS8"/>
<dbReference type="Gene3D" id="1.10.150.650">
    <property type="match status" value="1"/>
</dbReference>
<dbReference type="PANTHER" id="PTHR42924:SF3">
    <property type="entry name" value="POLYMERASE_HISTIDINOL PHOSPHATASE N-TERMINAL DOMAIN-CONTAINING PROTEIN"/>
    <property type="match status" value="1"/>
</dbReference>
<dbReference type="Gene3D" id="3.20.20.140">
    <property type="entry name" value="Metal-dependent hydrolases"/>
    <property type="match status" value="1"/>
</dbReference>
<gene>
    <name evidence="2" type="ORF">CfP315_0156</name>
</gene>
<dbReference type="SUPFAM" id="SSF89550">
    <property type="entry name" value="PHP domain-like"/>
    <property type="match status" value="1"/>
</dbReference>
<dbReference type="EMBL" id="AP027924">
    <property type="protein sequence ID" value="BED91648.1"/>
    <property type="molecule type" value="Genomic_DNA"/>
</dbReference>
<dbReference type="SMART" id="SM00481">
    <property type="entry name" value="POLIIIAc"/>
    <property type="match status" value="1"/>
</dbReference>
<dbReference type="Pfam" id="PF02811">
    <property type="entry name" value="PHP"/>
    <property type="match status" value="1"/>
</dbReference>
<dbReference type="InterPro" id="IPR052018">
    <property type="entry name" value="PHP_domain"/>
</dbReference>
<proteinExistence type="predicted"/>
<evidence type="ECO:0000313" key="2">
    <source>
        <dbReference type="EMBL" id="BED91648.1"/>
    </source>
</evidence>
<sequence>MKIDLHCHTKLSDGSTSIDEFLFIAKQTNVEVVAVTDHDTFAGAIRAKVLSKNFGIDVVLGAEFSSTYEKENREIHILCYMCEFPERLEHICRQNSVARQKTMNVFIRNVMKNYPISPHFISLKAKESSNVFRNHIVQAIMDSGYMSGDYSSSLSKLLDDELIKGEISKPVFSSPENVIDTIHQAKGLAVLAHPKDGDEKALLPDLLKLGIDGVEVFYPEANKTLQEKLLDFTDENDLLVTGGSNFHGMYSTTIKPLGSFCTEEKHFRSMFNKKDKIFS</sequence>